<feature type="region of interest" description="Disordered" evidence="3">
    <location>
        <begin position="82"/>
        <end position="105"/>
    </location>
</feature>
<evidence type="ECO:0000313" key="5">
    <source>
        <dbReference type="Proteomes" id="UP001497382"/>
    </source>
</evidence>
<dbReference type="EMBL" id="CAXIEN010000460">
    <property type="protein sequence ID" value="CAL1298360.1"/>
    <property type="molecule type" value="Genomic_DNA"/>
</dbReference>
<proteinExistence type="inferred from homology"/>
<comment type="similarity">
    <text evidence="1">Belongs to the LTV1 family.</text>
</comment>
<feature type="compositionally biased region" description="Basic and acidic residues" evidence="3">
    <location>
        <begin position="393"/>
        <end position="404"/>
    </location>
</feature>
<dbReference type="InterPro" id="IPR007307">
    <property type="entry name" value="Ltv1"/>
</dbReference>
<comment type="caution">
    <text evidence="4">The sequence shown here is derived from an EMBL/GenBank/DDBJ whole genome shotgun (WGS) entry which is preliminary data.</text>
</comment>
<feature type="region of interest" description="Disordered" evidence="3">
    <location>
        <begin position="164"/>
        <end position="195"/>
    </location>
</feature>
<dbReference type="GO" id="GO:0042274">
    <property type="term" value="P:ribosomal small subunit biogenesis"/>
    <property type="evidence" value="ECO:0007669"/>
    <property type="project" value="InterPro"/>
</dbReference>
<evidence type="ECO:0000256" key="3">
    <source>
        <dbReference type="SAM" id="MobiDB-lite"/>
    </source>
</evidence>
<dbReference type="GO" id="GO:0000056">
    <property type="term" value="P:ribosomal small subunit export from nucleus"/>
    <property type="evidence" value="ECO:0007669"/>
    <property type="project" value="TreeGrafter"/>
</dbReference>
<evidence type="ECO:0000256" key="1">
    <source>
        <dbReference type="ARBA" id="ARBA00009078"/>
    </source>
</evidence>
<keyword evidence="5" id="KW-1185">Reference proteome</keyword>
<dbReference type="Proteomes" id="UP001497382">
    <property type="component" value="Unassembled WGS sequence"/>
</dbReference>
<dbReference type="AlphaFoldDB" id="A0AAV2BPZ6"/>
<evidence type="ECO:0000256" key="2">
    <source>
        <dbReference type="ARBA" id="ARBA00021561"/>
    </source>
</evidence>
<dbReference type="GO" id="GO:0030688">
    <property type="term" value="C:preribosome, small subunit precursor"/>
    <property type="evidence" value="ECO:0007669"/>
    <property type="project" value="TreeGrafter"/>
</dbReference>
<feature type="region of interest" description="Disordered" evidence="3">
    <location>
        <begin position="331"/>
        <end position="407"/>
    </location>
</feature>
<gene>
    <name evidence="4" type="ORF">LARSCL_LOCUS20814</name>
</gene>
<protein>
    <recommendedName>
        <fullName evidence="2">Protein LTV1 homolog</fullName>
    </recommendedName>
</protein>
<reference evidence="4 5" key="1">
    <citation type="submission" date="2024-04" db="EMBL/GenBank/DDBJ databases">
        <authorList>
            <person name="Rising A."/>
            <person name="Reimegard J."/>
            <person name="Sonavane S."/>
            <person name="Akerstrom W."/>
            <person name="Nylinder S."/>
            <person name="Hedman E."/>
            <person name="Kallberg Y."/>
        </authorList>
    </citation>
    <scope>NUCLEOTIDE SEQUENCE [LARGE SCALE GENOMIC DNA]</scope>
</reference>
<organism evidence="4 5">
    <name type="scientific">Larinioides sclopetarius</name>
    <dbReference type="NCBI Taxonomy" id="280406"/>
    <lineage>
        <taxon>Eukaryota</taxon>
        <taxon>Metazoa</taxon>
        <taxon>Ecdysozoa</taxon>
        <taxon>Arthropoda</taxon>
        <taxon>Chelicerata</taxon>
        <taxon>Arachnida</taxon>
        <taxon>Araneae</taxon>
        <taxon>Araneomorphae</taxon>
        <taxon>Entelegynae</taxon>
        <taxon>Araneoidea</taxon>
        <taxon>Araneidae</taxon>
        <taxon>Larinioides</taxon>
    </lineage>
</organism>
<sequence length="421" mass="48563">MPHKKKRLFTRHNSTKFVLYTDGRNEKGEKIKENVLIPVSSNHVPGSSLLIASLAGICKPSSESNDERFECVYFSLCNYSSGDSHSDDIPKSTNKKHSKRYEDEADLGKILDQMADDSEEDTEDEEDFEKIRQKMQSMDFFDNPTRSQHPRSNVHVEIFDEEGSDFSDDFGQFSDAESEEDFDNEQPKRTLTSSRPDCSEAIKLLNEGFKEVLSKEYDENQIGALDDEEICGTFTAENHHVMNFISTPLQKKPEEIEIGEFDDSLKQKILLYAEVEPPEKVVKIVTEKKEEFDCESILSTYTNIYNRPAVIKEESTIKKIKVPRNPLKKNLTKSQLKQLESSSEEEENSDDEDNFSVATSCNIRPKDETPEQRRERKNMFKEAKRESRRLKKENKLAFKNEKKKQVAQAINIQNTRGIKLL</sequence>
<feature type="compositionally biased region" description="Acidic residues" evidence="3">
    <location>
        <begin position="342"/>
        <end position="354"/>
    </location>
</feature>
<dbReference type="GO" id="GO:0005829">
    <property type="term" value="C:cytosol"/>
    <property type="evidence" value="ECO:0007669"/>
    <property type="project" value="TreeGrafter"/>
</dbReference>
<dbReference type="GO" id="GO:0005634">
    <property type="term" value="C:nucleus"/>
    <property type="evidence" value="ECO:0007669"/>
    <property type="project" value="TreeGrafter"/>
</dbReference>
<evidence type="ECO:0000313" key="4">
    <source>
        <dbReference type="EMBL" id="CAL1298360.1"/>
    </source>
</evidence>
<dbReference type="PANTHER" id="PTHR21531">
    <property type="entry name" value="LOW-TEMPERATURE VIABILITY PROTEIN LTV1-RELATED"/>
    <property type="match status" value="1"/>
</dbReference>
<dbReference type="PANTHER" id="PTHR21531:SF0">
    <property type="entry name" value="PROTEIN LTV1 HOMOLOG"/>
    <property type="match status" value="1"/>
</dbReference>
<accession>A0AAV2BPZ6</accession>
<feature type="compositionally biased region" description="Basic and acidic residues" evidence="3">
    <location>
        <begin position="364"/>
        <end position="385"/>
    </location>
</feature>
<name>A0AAV2BPZ6_9ARAC</name>